<keyword evidence="3" id="KW-1185">Reference proteome</keyword>
<feature type="chain" id="PRO_5042040105" description="Fungal calcium binding protein domain-containing protein" evidence="1">
    <location>
        <begin position="18"/>
        <end position="119"/>
    </location>
</feature>
<sequence>MKLSIIPVVAMLASALAAPSVEVVSTDMVTRATAISLNETEGKRTSSNKTSRVVFAFAAPESCKILSCIEVIAEAVCITNAIEKDDWTGIIKCAKKKELCGCAGCYSKLGDFLEKYGIC</sequence>
<feature type="signal peptide" evidence="1">
    <location>
        <begin position="1"/>
        <end position="17"/>
    </location>
</feature>
<comment type="caution">
    <text evidence="2">The sequence shown here is derived from an EMBL/GenBank/DDBJ whole genome shotgun (WGS) entry which is preliminary data.</text>
</comment>
<gene>
    <name evidence="2" type="ORF">B0T24DRAFT_591772</name>
</gene>
<protein>
    <recommendedName>
        <fullName evidence="4">Fungal calcium binding protein domain-containing protein</fullName>
    </recommendedName>
</protein>
<evidence type="ECO:0000256" key="1">
    <source>
        <dbReference type="SAM" id="SignalP"/>
    </source>
</evidence>
<evidence type="ECO:0008006" key="4">
    <source>
        <dbReference type="Google" id="ProtNLM"/>
    </source>
</evidence>
<reference evidence="2" key="2">
    <citation type="submission" date="2023-06" db="EMBL/GenBank/DDBJ databases">
        <authorList>
            <consortium name="Lawrence Berkeley National Laboratory"/>
            <person name="Haridas S."/>
            <person name="Hensen N."/>
            <person name="Bonometti L."/>
            <person name="Westerberg I."/>
            <person name="Brannstrom I.O."/>
            <person name="Guillou S."/>
            <person name="Cros-Aarteil S."/>
            <person name="Calhoun S."/>
            <person name="Kuo A."/>
            <person name="Mondo S."/>
            <person name="Pangilinan J."/>
            <person name="Riley R."/>
            <person name="Labutti K."/>
            <person name="Andreopoulos B."/>
            <person name="Lipzen A."/>
            <person name="Chen C."/>
            <person name="Yanf M."/>
            <person name="Daum C."/>
            <person name="Ng V."/>
            <person name="Clum A."/>
            <person name="Steindorff A."/>
            <person name="Ohm R."/>
            <person name="Martin F."/>
            <person name="Silar P."/>
            <person name="Natvig D."/>
            <person name="Lalanne C."/>
            <person name="Gautier V."/>
            <person name="Ament-Velasquez S.L."/>
            <person name="Kruys A."/>
            <person name="Hutchinson M.I."/>
            <person name="Powell A.J."/>
            <person name="Barry K."/>
            <person name="Miller A.N."/>
            <person name="Grigoriev I.V."/>
            <person name="Debuchy R."/>
            <person name="Gladieux P."/>
            <person name="Thoren M.H."/>
            <person name="Johannesson H."/>
        </authorList>
    </citation>
    <scope>NUCLEOTIDE SEQUENCE</scope>
    <source>
        <strain evidence="2">CBS 958.72</strain>
    </source>
</reference>
<evidence type="ECO:0000313" key="2">
    <source>
        <dbReference type="EMBL" id="KAK3376086.1"/>
    </source>
</evidence>
<proteinExistence type="predicted"/>
<organism evidence="2 3">
    <name type="scientific">Lasiosphaeria ovina</name>
    <dbReference type="NCBI Taxonomy" id="92902"/>
    <lineage>
        <taxon>Eukaryota</taxon>
        <taxon>Fungi</taxon>
        <taxon>Dikarya</taxon>
        <taxon>Ascomycota</taxon>
        <taxon>Pezizomycotina</taxon>
        <taxon>Sordariomycetes</taxon>
        <taxon>Sordariomycetidae</taxon>
        <taxon>Sordariales</taxon>
        <taxon>Lasiosphaeriaceae</taxon>
        <taxon>Lasiosphaeria</taxon>
    </lineage>
</organism>
<accession>A0AAE0KGJ1</accession>
<dbReference type="Proteomes" id="UP001287356">
    <property type="component" value="Unassembled WGS sequence"/>
</dbReference>
<dbReference type="EMBL" id="JAULSN010000003">
    <property type="protein sequence ID" value="KAK3376086.1"/>
    <property type="molecule type" value="Genomic_DNA"/>
</dbReference>
<reference evidence="2" key="1">
    <citation type="journal article" date="2023" name="Mol. Phylogenet. Evol.">
        <title>Genome-scale phylogeny and comparative genomics of the fungal order Sordariales.</title>
        <authorList>
            <person name="Hensen N."/>
            <person name="Bonometti L."/>
            <person name="Westerberg I."/>
            <person name="Brannstrom I.O."/>
            <person name="Guillou S."/>
            <person name="Cros-Aarteil S."/>
            <person name="Calhoun S."/>
            <person name="Haridas S."/>
            <person name="Kuo A."/>
            <person name="Mondo S."/>
            <person name="Pangilinan J."/>
            <person name="Riley R."/>
            <person name="LaButti K."/>
            <person name="Andreopoulos B."/>
            <person name="Lipzen A."/>
            <person name="Chen C."/>
            <person name="Yan M."/>
            <person name="Daum C."/>
            <person name="Ng V."/>
            <person name="Clum A."/>
            <person name="Steindorff A."/>
            <person name="Ohm R.A."/>
            <person name="Martin F."/>
            <person name="Silar P."/>
            <person name="Natvig D.O."/>
            <person name="Lalanne C."/>
            <person name="Gautier V."/>
            <person name="Ament-Velasquez S.L."/>
            <person name="Kruys A."/>
            <person name="Hutchinson M.I."/>
            <person name="Powell A.J."/>
            <person name="Barry K."/>
            <person name="Miller A.N."/>
            <person name="Grigoriev I.V."/>
            <person name="Debuchy R."/>
            <person name="Gladieux P."/>
            <person name="Hiltunen Thoren M."/>
            <person name="Johannesson H."/>
        </authorList>
    </citation>
    <scope>NUCLEOTIDE SEQUENCE</scope>
    <source>
        <strain evidence="2">CBS 958.72</strain>
    </source>
</reference>
<dbReference type="AlphaFoldDB" id="A0AAE0KGJ1"/>
<keyword evidence="1" id="KW-0732">Signal</keyword>
<evidence type="ECO:0000313" key="3">
    <source>
        <dbReference type="Proteomes" id="UP001287356"/>
    </source>
</evidence>
<name>A0AAE0KGJ1_9PEZI</name>